<gene>
    <name evidence="3" type="ORF">PBRA_001099</name>
</gene>
<keyword evidence="2" id="KW-0812">Transmembrane</keyword>
<reference evidence="3 4" key="1">
    <citation type="submission" date="2015-02" db="EMBL/GenBank/DDBJ databases">
        <authorList>
            <person name="Chooi Y.-H."/>
        </authorList>
    </citation>
    <scope>NUCLEOTIDE SEQUENCE [LARGE SCALE GENOMIC DNA]</scope>
    <source>
        <strain evidence="3">E3</strain>
    </source>
</reference>
<evidence type="ECO:0000256" key="2">
    <source>
        <dbReference type="SAM" id="Phobius"/>
    </source>
</evidence>
<proteinExistence type="predicted"/>
<keyword evidence="4" id="KW-1185">Reference proteome</keyword>
<dbReference type="Proteomes" id="UP000039324">
    <property type="component" value="Unassembled WGS sequence"/>
</dbReference>
<organism evidence="3 4">
    <name type="scientific">Plasmodiophora brassicae</name>
    <name type="common">Clubroot disease agent</name>
    <dbReference type="NCBI Taxonomy" id="37360"/>
    <lineage>
        <taxon>Eukaryota</taxon>
        <taxon>Sar</taxon>
        <taxon>Rhizaria</taxon>
        <taxon>Endomyxa</taxon>
        <taxon>Phytomyxea</taxon>
        <taxon>Plasmodiophorida</taxon>
        <taxon>Plasmodiophoridae</taxon>
        <taxon>Plasmodiophora</taxon>
    </lineage>
</organism>
<dbReference type="EMBL" id="CDSF01000090">
    <property type="protein sequence ID" value="CEO99194.1"/>
    <property type="molecule type" value="Genomic_DNA"/>
</dbReference>
<name>A0A0G4IVP6_PLABS</name>
<keyword evidence="2" id="KW-1133">Transmembrane helix</keyword>
<evidence type="ECO:0000313" key="4">
    <source>
        <dbReference type="Proteomes" id="UP000039324"/>
    </source>
</evidence>
<accession>A0A0G4IVP6</accession>
<dbReference type="AlphaFoldDB" id="A0A0G4IVP6"/>
<evidence type="ECO:0000256" key="1">
    <source>
        <dbReference type="SAM" id="MobiDB-lite"/>
    </source>
</evidence>
<feature type="transmembrane region" description="Helical" evidence="2">
    <location>
        <begin position="121"/>
        <end position="142"/>
    </location>
</feature>
<feature type="region of interest" description="Disordered" evidence="1">
    <location>
        <begin position="1"/>
        <end position="86"/>
    </location>
</feature>
<evidence type="ECO:0000313" key="3">
    <source>
        <dbReference type="EMBL" id="CEO99194.1"/>
    </source>
</evidence>
<protein>
    <submittedName>
        <fullName evidence="3">Uncharacterized protein</fullName>
    </submittedName>
</protein>
<sequence length="146" mass="16445">MAQRETQGTRVPDRDRHRGRPGVGRDCRRDSVVLPAAPDGNRVDRAHDARHRPVRFSNRPGFGPVPVPDQVHQTCPLRPGPESGVGVRPAVTICIQRRQRHQLRQRRGLGAESRRPRPRRAIAQGTHILPWPVVVVVVASMFHPFL</sequence>
<keyword evidence="2" id="KW-0472">Membrane</keyword>